<evidence type="ECO:0000256" key="2">
    <source>
        <dbReference type="ARBA" id="ARBA00022737"/>
    </source>
</evidence>
<dbReference type="EnsemblMetazoa" id="XM_019900139.1">
    <property type="protein sequence ID" value="XP_019755698.1"/>
    <property type="gene ID" value="LOC109534443"/>
</dbReference>
<proteinExistence type="predicted"/>
<sequence>MFQFIVLLLAVIVFLYVDSQRPPPGVNPQHYQQQQYQHQPQYQVPQQHQYQQQNVPVQQPPVQQAPIQQQYQQPAGHGHGHDHGHQRQVFNADNIAHEKEHIQEHMEVPIDTSKMSDQELQFHYFKMHDSDNNNKLDGCELIKSLIHWHVDHESGSKKEENIKIWSDEELQTNIDSLLQIYDRNYDGEITWVEFAAQNLL</sequence>
<name>A0AAR5Q4P0_DENPD</name>
<evidence type="ECO:0000256" key="3">
    <source>
        <dbReference type="ARBA" id="ARBA00022837"/>
    </source>
</evidence>
<dbReference type="InterPro" id="IPR011992">
    <property type="entry name" value="EF-hand-dom_pair"/>
</dbReference>
<keyword evidence="1 5" id="KW-0732">Signal</keyword>
<dbReference type="RefSeq" id="XP_019768165.1">
    <property type="nucleotide sequence ID" value="XM_019912606.2"/>
</dbReference>
<reference evidence="7" key="2">
    <citation type="submission" date="2024-08" db="UniProtKB">
        <authorList>
            <consortium name="EnsemblMetazoa"/>
        </authorList>
    </citation>
    <scope>IDENTIFICATION</scope>
</reference>
<feature type="compositionally biased region" description="Low complexity" evidence="4">
    <location>
        <begin position="27"/>
        <end position="76"/>
    </location>
</feature>
<dbReference type="RefSeq" id="XP_048520443.1">
    <property type="nucleotide sequence ID" value="XM_048664486.1"/>
</dbReference>
<accession>A0AAR5Q4P0</accession>
<protein>
    <recommendedName>
        <fullName evidence="6">EF-hand domain-containing protein</fullName>
    </recommendedName>
</protein>
<feature type="signal peptide" evidence="5">
    <location>
        <begin position="1"/>
        <end position="19"/>
    </location>
</feature>
<dbReference type="InterPro" id="IPR002048">
    <property type="entry name" value="EF_hand_dom"/>
</dbReference>
<evidence type="ECO:0000313" key="7">
    <source>
        <dbReference type="EnsemblMetazoa" id="XP_019768165.1"/>
    </source>
</evidence>
<dbReference type="Proteomes" id="UP000019118">
    <property type="component" value="Unassembled WGS sequence"/>
</dbReference>
<keyword evidence="3" id="KW-0106">Calcium</keyword>
<dbReference type="Pfam" id="PF13499">
    <property type="entry name" value="EF-hand_7"/>
    <property type="match status" value="1"/>
</dbReference>
<reference evidence="8" key="1">
    <citation type="journal article" date="2013" name="Genome Biol.">
        <title>Draft genome of the mountain pine beetle, Dendroctonus ponderosae Hopkins, a major forest pest.</title>
        <authorList>
            <person name="Keeling C.I."/>
            <person name="Yuen M.M."/>
            <person name="Liao N.Y."/>
            <person name="Docking T.R."/>
            <person name="Chan S.K."/>
            <person name="Taylor G.A."/>
            <person name="Palmquist D.L."/>
            <person name="Jackman S.D."/>
            <person name="Nguyen A."/>
            <person name="Li M."/>
            <person name="Henderson H."/>
            <person name="Janes J.K."/>
            <person name="Zhao Y."/>
            <person name="Pandoh P."/>
            <person name="Moore R."/>
            <person name="Sperling F.A."/>
            <person name="Huber D.P."/>
            <person name="Birol I."/>
            <person name="Jones S.J."/>
            <person name="Bohlmann J."/>
        </authorList>
    </citation>
    <scope>NUCLEOTIDE SEQUENCE</scope>
</reference>
<dbReference type="GeneID" id="125505218"/>
<dbReference type="InterPro" id="IPR052110">
    <property type="entry name" value="MCFD2-like"/>
</dbReference>
<keyword evidence="2" id="KW-0677">Repeat</keyword>
<dbReference type="PANTHER" id="PTHR23104">
    <property type="entry name" value="MULTIPLE COAGULATION FACTOR DEFICIENCY PROTEIN 2 NEURAL STEM CELL DERIVED NEURONAL SURVIVAL PROTEIN"/>
    <property type="match status" value="1"/>
</dbReference>
<dbReference type="AlphaFoldDB" id="A0AAR5Q4P0"/>
<dbReference type="GeneID" id="125503738"/>
<organism evidence="7 8">
    <name type="scientific">Dendroctonus ponderosae</name>
    <name type="common">Mountain pine beetle</name>
    <dbReference type="NCBI Taxonomy" id="77166"/>
    <lineage>
        <taxon>Eukaryota</taxon>
        <taxon>Metazoa</taxon>
        <taxon>Ecdysozoa</taxon>
        <taxon>Arthropoda</taxon>
        <taxon>Hexapoda</taxon>
        <taxon>Insecta</taxon>
        <taxon>Pterygota</taxon>
        <taxon>Neoptera</taxon>
        <taxon>Endopterygota</taxon>
        <taxon>Coleoptera</taxon>
        <taxon>Polyphaga</taxon>
        <taxon>Cucujiformia</taxon>
        <taxon>Curculionidae</taxon>
        <taxon>Scolytinae</taxon>
        <taxon>Dendroctonus</taxon>
    </lineage>
</organism>
<dbReference type="SUPFAM" id="SSF47473">
    <property type="entry name" value="EF-hand"/>
    <property type="match status" value="1"/>
</dbReference>
<dbReference type="PROSITE" id="PS00018">
    <property type="entry name" value="EF_HAND_1"/>
    <property type="match status" value="1"/>
</dbReference>
<keyword evidence="8" id="KW-1185">Reference proteome</keyword>
<evidence type="ECO:0000256" key="1">
    <source>
        <dbReference type="ARBA" id="ARBA00022729"/>
    </source>
</evidence>
<dbReference type="PANTHER" id="PTHR23104:SF17">
    <property type="entry name" value="EF-HAND DOMAIN-CONTAINING PROTEIN"/>
    <property type="match status" value="1"/>
</dbReference>
<dbReference type="InterPro" id="IPR018247">
    <property type="entry name" value="EF_Hand_1_Ca_BS"/>
</dbReference>
<feature type="region of interest" description="Disordered" evidence="4">
    <location>
        <begin position="24"/>
        <end position="85"/>
    </location>
</feature>
<dbReference type="GeneID" id="109543080"/>
<evidence type="ECO:0000256" key="5">
    <source>
        <dbReference type="SAM" id="SignalP"/>
    </source>
</evidence>
<dbReference type="Gene3D" id="1.10.238.10">
    <property type="entry name" value="EF-hand"/>
    <property type="match status" value="1"/>
</dbReference>
<evidence type="ECO:0000256" key="4">
    <source>
        <dbReference type="SAM" id="MobiDB-lite"/>
    </source>
</evidence>
<dbReference type="EnsemblMetazoa" id="XM_019912606.1">
    <property type="protein sequence ID" value="XP_019768165.1"/>
    <property type="gene ID" value="LOC109543080"/>
</dbReference>
<evidence type="ECO:0000259" key="6">
    <source>
        <dbReference type="Pfam" id="PF13499"/>
    </source>
</evidence>
<feature type="domain" description="EF-hand" evidence="6">
    <location>
        <begin position="119"/>
        <end position="195"/>
    </location>
</feature>
<feature type="chain" id="PRO_5044712668" description="EF-hand domain-containing protein" evidence="5">
    <location>
        <begin position="20"/>
        <end position="200"/>
    </location>
</feature>
<evidence type="ECO:0000313" key="8">
    <source>
        <dbReference type="Proteomes" id="UP000019118"/>
    </source>
</evidence>
<dbReference type="GO" id="GO:0005509">
    <property type="term" value="F:calcium ion binding"/>
    <property type="evidence" value="ECO:0007669"/>
    <property type="project" value="InterPro"/>
</dbReference>
<dbReference type="RefSeq" id="XP_048524611.1">
    <property type="nucleotide sequence ID" value="XM_048668654.1"/>
</dbReference>